<evidence type="ECO:0000256" key="1">
    <source>
        <dbReference type="SAM" id="MobiDB-lite"/>
    </source>
</evidence>
<dbReference type="InterPro" id="IPR005174">
    <property type="entry name" value="KIB1-4_b-propeller"/>
</dbReference>
<protein>
    <submittedName>
        <fullName evidence="4">Uncharacterized protein LOC120276128</fullName>
    </submittedName>
</protein>
<dbReference type="RefSeq" id="XP_039138792.1">
    <property type="nucleotide sequence ID" value="XM_039282858.1"/>
</dbReference>
<feature type="region of interest" description="Disordered" evidence="1">
    <location>
        <begin position="238"/>
        <end position="258"/>
    </location>
</feature>
<feature type="compositionally biased region" description="Acidic residues" evidence="1">
    <location>
        <begin position="238"/>
        <end position="255"/>
    </location>
</feature>
<organism evidence="3 4">
    <name type="scientific">Dioscorea cayennensis subsp. rotundata</name>
    <name type="common">White Guinea yam</name>
    <name type="synonym">Dioscorea rotundata</name>
    <dbReference type="NCBI Taxonomy" id="55577"/>
    <lineage>
        <taxon>Eukaryota</taxon>
        <taxon>Viridiplantae</taxon>
        <taxon>Streptophyta</taxon>
        <taxon>Embryophyta</taxon>
        <taxon>Tracheophyta</taxon>
        <taxon>Spermatophyta</taxon>
        <taxon>Magnoliopsida</taxon>
        <taxon>Liliopsida</taxon>
        <taxon>Dioscoreales</taxon>
        <taxon>Dioscoreaceae</taxon>
        <taxon>Dioscorea</taxon>
    </lineage>
</organism>
<proteinExistence type="predicted"/>
<gene>
    <name evidence="4" type="primary">LOC120276128</name>
</gene>
<evidence type="ECO:0000313" key="3">
    <source>
        <dbReference type="Proteomes" id="UP001515500"/>
    </source>
</evidence>
<evidence type="ECO:0000259" key="2">
    <source>
        <dbReference type="Pfam" id="PF03478"/>
    </source>
</evidence>
<dbReference type="InterPro" id="IPR036047">
    <property type="entry name" value="F-box-like_dom_sf"/>
</dbReference>
<keyword evidence="3" id="KW-1185">Reference proteome</keyword>
<dbReference type="AlphaFoldDB" id="A0AB40CJI7"/>
<name>A0AB40CJI7_DIOCR</name>
<feature type="domain" description="KIB1-4 beta-propeller" evidence="2">
    <location>
        <begin position="85"/>
        <end position="331"/>
    </location>
</feature>
<reference evidence="4" key="1">
    <citation type="submission" date="2025-08" db="UniProtKB">
        <authorList>
            <consortium name="RefSeq"/>
        </authorList>
    </citation>
    <scope>IDENTIFICATION</scope>
</reference>
<dbReference type="Pfam" id="PF03478">
    <property type="entry name" value="Beta-prop_KIB1-4"/>
    <property type="match status" value="1"/>
</dbReference>
<accession>A0AB40CJI7</accession>
<dbReference type="InterPro" id="IPR050942">
    <property type="entry name" value="F-box_BR-signaling"/>
</dbReference>
<evidence type="ECO:0000313" key="4">
    <source>
        <dbReference type="RefSeq" id="XP_039138792.1"/>
    </source>
</evidence>
<dbReference type="PANTHER" id="PTHR44259">
    <property type="entry name" value="OS07G0183000 PROTEIN-RELATED"/>
    <property type="match status" value="1"/>
</dbReference>
<dbReference type="SUPFAM" id="SSF81383">
    <property type="entry name" value="F-box domain"/>
    <property type="match status" value="1"/>
</dbReference>
<dbReference type="GeneID" id="120276128"/>
<dbReference type="Proteomes" id="UP001515500">
    <property type="component" value="Chromosome 14"/>
</dbReference>
<sequence length="375" mass="43139">MTSKNQKKPSSNEGRDWSSLPKLPLSIISSHLDAISHVFFRSTCSAWHTFSPRQKLPLIILANHTNLKRYTSMAFFDIDFNLLFHLPKCSFEFGSYFCGSSHGYLVFLDPASKLYLINPITGHEIKLPKHNARYRKKKKFRGVHFQMKVALSASPTDPQCIFAAISRSQNQVDVRTLTSTSWKTLFSLDDQDEFQDIIFYKGYFYLCVGIELYQLDLEANGGSGMVVQVPLDVYASSDETDETDEADESDDDDDDSPRRSYLVEISGDLVMVFMYVNGDDYYEIFKVDFEKKRLEMIELGVEDLMFLGVSLGIGTSAKRYRECRNDSMLLTKLIKFSEEPAVFNVESLDIKHYLKRWHGIDQWDTLGWLIPNFLV</sequence>